<dbReference type="Proteomes" id="UP000252698">
    <property type="component" value="Chromosome"/>
</dbReference>
<reference evidence="1 2" key="1">
    <citation type="journal article" date="2018" name="Front. Microbiol.">
        <title>Genome Sequencing of Streptomyces atratus SCSIOZH16 and Activation Production of Nocardamine via Metabolic Engineering.</title>
        <authorList>
            <person name="Li Y."/>
            <person name="Zhang C."/>
            <person name="Liu C."/>
            <person name="Ju J."/>
            <person name="Ma J."/>
        </authorList>
    </citation>
    <scope>NUCLEOTIDE SEQUENCE [LARGE SCALE GENOMIC DNA]</scope>
    <source>
        <strain evidence="1 2">SCSIO_ZH16</strain>
    </source>
</reference>
<dbReference type="AlphaFoldDB" id="A0A2Z5J7T7"/>
<evidence type="ECO:0000313" key="2">
    <source>
        <dbReference type="Proteomes" id="UP000252698"/>
    </source>
</evidence>
<dbReference type="KEGG" id="sata:C5746_04775"/>
<name>A0A2Z5J7T7_STRAR</name>
<evidence type="ECO:0000313" key="1">
    <source>
        <dbReference type="EMBL" id="AXE76372.1"/>
    </source>
</evidence>
<dbReference type="EMBL" id="CP027306">
    <property type="protein sequence ID" value="AXE76372.1"/>
    <property type="molecule type" value="Genomic_DNA"/>
</dbReference>
<dbReference type="Gene3D" id="3.40.630.30">
    <property type="match status" value="1"/>
</dbReference>
<gene>
    <name evidence="1" type="ORF">C5746_04775</name>
</gene>
<protein>
    <submittedName>
        <fullName evidence="1">Uncharacterized protein</fullName>
    </submittedName>
</protein>
<proteinExistence type="predicted"/>
<accession>A0A2Z5J7T7</accession>
<organism evidence="1 2">
    <name type="scientific">Streptomyces atratus</name>
    <dbReference type="NCBI Taxonomy" id="1893"/>
    <lineage>
        <taxon>Bacteria</taxon>
        <taxon>Bacillati</taxon>
        <taxon>Actinomycetota</taxon>
        <taxon>Actinomycetes</taxon>
        <taxon>Kitasatosporales</taxon>
        <taxon>Streptomycetaceae</taxon>
        <taxon>Streptomyces</taxon>
    </lineage>
</organism>
<sequence length="60" mass="6854">MRGNIEWPVSYTSILSINAAKRLGMTRDGVLRELPPCGERQGTEIWSVLAPEWRKLREQG</sequence>